<accession>A0A4R4WHV9</accession>
<organism evidence="1 2">
    <name type="scientific">Nonomuraea diastatica</name>
    <dbReference type="NCBI Taxonomy" id="1848329"/>
    <lineage>
        <taxon>Bacteria</taxon>
        <taxon>Bacillati</taxon>
        <taxon>Actinomycetota</taxon>
        <taxon>Actinomycetes</taxon>
        <taxon>Streptosporangiales</taxon>
        <taxon>Streptosporangiaceae</taxon>
        <taxon>Nonomuraea</taxon>
    </lineage>
</organism>
<dbReference type="Proteomes" id="UP000294543">
    <property type="component" value="Unassembled WGS sequence"/>
</dbReference>
<dbReference type="AlphaFoldDB" id="A0A4R4WHV9"/>
<evidence type="ECO:0000313" key="1">
    <source>
        <dbReference type="EMBL" id="TDD18629.1"/>
    </source>
</evidence>
<dbReference type="EMBL" id="SMKP01000068">
    <property type="protein sequence ID" value="TDD18629.1"/>
    <property type="molecule type" value="Genomic_DNA"/>
</dbReference>
<reference evidence="1 2" key="1">
    <citation type="submission" date="2019-03" db="EMBL/GenBank/DDBJ databases">
        <title>Draft genome sequences of novel Actinobacteria.</title>
        <authorList>
            <person name="Sahin N."/>
            <person name="Ay H."/>
            <person name="Saygin H."/>
        </authorList>
    </citation>
    <scope>NUCLEOTIDE SEQUENCE [LARGE SCALE GENOMIC DNA]</scope>
    <source>
        <strain evidence="1 2">KC712</strain>
    </source>
</reference>
<protein>
    <submittedName>
        <fullName evidence="1">Uncharacterized protein</fullName>
    </submittedName>
</protein>
<proteinExistence type="predicted"/>
<gene>
    <name evidence="1" type="ORF">E1294_23730</name>
</gene>
<keyword evidence="2" id="KW-1185">Reference proteome</keyword>
<comment type="caution">
    <text evidence="1">The sequence shown here is derived from an EMBL/GenBank/DDBJ whole genome shotgun (WGS) entry which is preliminary data.</text>
</comment>
<dbReference type="OrthoDB" id="3826074at2"/>
<evidence type="ECO:0000313" key="2">
    <source>
        <dbReference type="Proteomes" id="UP000294543"/>
    </source>
</evidence>
<dbReference type="RefSeq" id="WP_132511631.1">
    <property type="nucleotide sequence ID" value="NZ_SMKP01000068.1"/>
</dbReference>
<sequence length="73" mass="8103">MLAEACSRGLKAVFQVITPAPDHSGYRMDPERQQAEFGDDWIVWSAESEQAGVLRLLVTRERLPKNSTMPSAG</sequence>
<name>A0A4R4WHV9_9ACTN</name>